<proteinExistence type="inferred from homology"/>
<accession>A0A0G4F2W9</accession>
<name>A0A0G4F2W9_VITBC</name>
<dbReference type="PANTHER" id="PTHR45809">
    <property type="entry name" value="VIRAL IAP-ASSOCIATED FACTOR HOMOLOG"/>
    <property type="match status" value="1"/>
</dbReference>
<evidence type="ECO:0000256" key="1">
    <source>
        <dbReference type="ARBA" id="ARBA00009686"/>
    </source>
</evidence>
<dbReference type="FunCoup" id="A0A0G4F2W9">
    <property type="interactions" value="6"/>
</dbReference>
<evidence type="ECO:0000256" key="2">
    <source>
        <dbReference type="SAM" id="MobiDB-lite"/>
    </source>
</evidence>
<dbReference type="InterPro" id="IPR051498">
    <property type="entry name" value="Phosducin-like_chap/apop_reg"/>
</dbReference>
<dbReference type="OMA" id="FCEIRAN"/>
<sequence length="255" mass="29099">MSTTNRPVTTEWDDVQRRFGNFSALEKEPTQDQLTGLAVDLAERSDPLEHKQLDDLDQLEDDLDEDVLRRYRARRLAELRAKKEEAAYSEIQHIGKADFVDEVTEASRGGRHVVVHLYRDSSEMCRVLNRCLAELAARHQAVKFCKGISVDVLPGYPDHQLPTVLLYKDGMCQKQLVGEPEWGGRQMMARLSADAVEWRLARHGVLQTQLEEDPLVASTISSSSQGGDDEREERDVRDDRGYSSSLLERMREGRF</sequence>
<dbReference type="InterPro" id="IPR036249">
    <property type="entry name" value="Thioredoxin-like_sf"/>
</dbReference>
<dbReference type="PANTHER" id="PTHR45809:SF3">
    <property type="entry name" value="VIRAL IAP-ASSOCIATED FACTOR HOMOLOG"/>
    <property type="match status" value="1"/>
</dbReference>
<dbReference type="GO" id="GO:0005737">
    <property type="term" value="C:cytoplasm"/>
    <property type="evidence" value="ECO:0007669"/>
    <property type="project" value="TreeGrafter"/>
</dbReference>
<feature type="domain" description="Phosducin" evidence="3">
    <location>
        <begin position="57"/>
        <end position="177"/>
    </location>
</feature>
<dbReference type="EMBL" id="CDMY01000366">
    <property type="protein sequence ID" value="CEM06388.1"/>
    <property type="molecule type" value="Genomic_DNA"/>
</dbReference>
<protein>
    <recommendedName>
        <fullName evidence="3">Phosducin domain-containing protein</fullName>
    </recommendedName>
</protein>
<dbReference type="InParanoid" id="A0A0G4F2W9"/>
<dbReference type="AlphaFoldDB" id="A0A0G4F2W9"/>
<dbReference type="PhylomeDB" id="A0A0G4F2W9"/>
<dbReference type="OrthoDB" id="45518at2759"/>
<dbReference type="VEuPathDB" id="CryptoDB:Vbra_5610"/>
<dbReference type="SUPFAM" id="SSF52833">
    <property type="entry name" value="Thioredoxin-like"/>
    <property type="match status" value="1"/>
</dbReference>
<reference evidence="4 5" key="1">
    <citation type="submission" date="2014-11" db="EMBL/GenBank/DDBJ databases">
        <authorList>
            <person name="Zhu J."/>
            <person name="Qi W."/>
            <person name="Song R."/>
        </authorList>
    </citation>
    <scope>NUCLEOTIDE SEQUENCE [LARGE SCALE GENOMIC DNA]</scope>
</reference>
<dbReference type="Proteomes" id="UP000041254">
    <property type="component" value="Unassembled WGS sequence"/>
</dbReference>
<dbReference type="GO" id="GO:0006457">
    <property type="term" value="P:protein folding"/>
    <property type="evidence" value="ECO:0007669"/>
    <property type="project" value="TreeGrafter"/>
</dbReference>
<evidence type="ECO:0000259" key="3">
    <source>
        <dbReference type="Pfam" id="PF02114"/>
    </source>
</evidence>
<dbReference type="Gene3D" id="3.40.30.10">
    <property type="entry name" value="Glutaredoxin"/>
    <property type="match status" value="1"/>
</dbReference>
<gene>
    <name evidence="4" type="ORF">Vbra_5610</name>
</gene>
<evidence type="ECO:0000313" key="4">
    <source>
        <dbReference type="EMBL" id="CEM06388.1"/>
    </source>
</evidence>
<comment type="similarity">
    <text evidence="1">Belongs to the phosducin family.</text>
</comment>
<organism evidence="4 5">
    <name type="scientific">Vitrella brassicaformis (strain CCMP3155)</name>
    <dbReference type="NCBI Taxonomy" id="1169540"/>
    <lineage>
        <taxon>Eukaryota</taxon>
        <taxon>Sar</taxon>
        <taxon>Alveolata</taxon>
        <taxon>Colpodellida</taxon>
        <taxon>Vitrellaceae</taxon>
        <taxon>Vitrella</taxon>
    </lineage>
</organism>
<dbReference type="Pfam" id="PF02114">
    <property type="entry name" value="Phosducin"/>
    <property type="match status" value="1"/>
</dbReference>
<feature type="region of interest" description="Disordered" evidence="2">
    <location>
        <begin position="216"/>
        <end position="255"/>
    </location>
</feature>
<dbReference type="InterPro" id="IPR024253">
    <property type="entry name" value="Phosducin_thioredoxin-like_dom"/>
</dbReference>
<dbReference type="STRING" id="1169540.A0A0G4F2W9"/>
<evidence type="ECO:0000313" key="5">
    <source>
        <dbReference type="Proteomes" id="UP000041254"/>
    </source>
</evidence>
<keyword evidence="5" id="KW-1185">Reference proteome</keyword>